<feature type="compositionally biased region" description="Polar residues" evidence="1">
    <location>
        <begin position="122"/>
        <end position="172"/>
    </location>
</feature>
<feature type="region of interest" description="Disordered" evidence="1">
    <location>
        <begin position="122"/>
        <end position="174"/>
    </location>
</feature>
<dbReference type="Proteomes" id="UP000663877">
    <property type="component" value="Unassembled WGS sequence"/>
</dbReference>
<dbReference type="OrthoDB" id="10030113at2759"/>
<dbReference type="AlphaFoldDB" id="A0A815GAT8"/>
<feature type="region of interest" description="Disordered" evidence="1">
    <location>
        <begin position="201"/>
        <end position="253"/>
    </location>
</feature>
<evidence type="ECO:0000256" key="1">
    <source>
        <dbReference type="SAM" id="MobiDB-lite"/>
    </source>
</evidence>
<feature type="region of interest" description="Disordered" evidence="1">
    <location>
        <begin position="275"/>
        <end position="313"/>
    </location>
</feature>
<dbReference type="EMBL" id="CAJNOM010000301">
    <property type="protein sequence ID" value="CAF1336218.1"/>
    <property type="molecule type" value="Genomic_DNA"/>
</dbReference>
<feature type="compositionally biased region" description="Polar residues" evidence="1">
    <location>
        <begin position="538"/>
        <end position="548"/>
    </location>
</feature>
<proteinExistence type="predicted"/>
<evidence type="ECO:0000313" key="3">
    <source>
        <dbReference type="EMBL" id="CAF1336218.1"/>
    </source>
</evidence>
<keyword evidence="4" id="KW-1185">Reference proteome</keyword>
<evidence type="ECO:0000313" key="2">
    <source>
        <dbReference type="EMBL" id="CAF1219292.1"/>
    </source>
</evidence>
<dbReference type="EMBL" id="CAJNOI010000270">
    <property type="protein sequence ID" value="CAF1219292.1"/>
    <property type="molecule type" value="Genomic_DNA"/>
</dbReference>
<accession>A0A815GAT8</accession>
<feature type="compositionally biased region" description="Polar residues" evidence="1">
    <location>
        <begin position="275"/>
        <end position="296"/>
    </location>
</feature>
<protein>
    <submittedName>
        <fullName evidence="3">Uncharacterized protein</fullName>
    </submittedName>
</protein>
<name>A0A815GAT8_9BILA</name>
<comment type="caution">
    <text evidence="3">The sequence shown here is derived from an EMBL/GenBank/DDBJ whole genome shotgun (WGS) entry which is preliminary data.</text>
</comment>
<sequence>MNKSYTSIQQQQQQQQNIDDEQIEKTLNFFDAILDPYLHDDDDNDATDKKSDYHIISTNNSTTQQTKHDHDGDTLTHTHVSASAYSSSSKRPTYLQFRNIHPRYSQISSAVPTHHVRRYTSENNLNHIGTPLKSSTALQKSSRPEPLQTTTASTEDLSTVPSSRTNFSSQAHLPTLADKTNGASASLIDLTAIDKISRPRFRFIPPSSTNNILKEESETEQQQQQQQQRGNPKLDQFQPKPTPSNQLKHSHKIFKPTVIIPPKPKSAPITRLTETNIHHQNSNSAFKPPRSSKNPTSSKLQQAAASSSNLKRTDAVHKSNVHVGLTNSNNQLINNDFLFRQQQIIPNFHQSMLNLSSSGIQETRNTNMFGQRIIYQPSSSNFIRSPPYVPQLNKLHRHYQCPPPPAHFDDSVSRRIQQVNHSSKVNGLVHPSYRQPFIHGGGNRCQPQSYPYNPYISTGSGLSSPRNSYDYLHRQQPYLNPVKVHKHHTPQNPAPVQSVYLSSLPTSTHDMFSIPPSNIYHFNSSNSSGGEQSRRNPYHQNFNVTTYL</sequence>
<dbReference type="Proteomes" id="UP000663832">
    <property type="component" value="Unassembled WGS sequence"/>
</dbReference>
<gene>
    <name evidence="2" type="ORF">BJG266_LOCUS27888</name>
    <name evidence="3" type="ORF">QVE165_LOCUS33173</name>
</gene>
<organism evidence="3 4">
    <name type="scientific">Adineta steineri</name>
    <dbReference type="NCBI Taxonomy" id="433720"/>
    <lineage>
        <taxon>Eukaryota</taxon>
        <taxon>Metazoa</taxon>
        <taxon>Spiralia</taxon>
        <taxon>Gnathifera</taxon>
        <taxon>Rotifera</taxon>
        <taxon>Eurotatoria</taxon>
        <taxon>Bdelloidea</taxon>
        <taxon>Adinetida</taxon>
        <taxon>Adinetidae</taxon>
        <taxon>Adineta</taxon>
    </lineage>
</organism>
<reference evidence="3" key="1">
    <citation type="submission" date="2021-02" db="EMBL/GenBank/DDBJ databases">
        <authorList>
            <person name="Nowell W R."/>
        </authorList>
    </citation>
    <scope>NUCLEOTIDE SEQUENCE</scope>
</reference>
<feature type="compositionally biased region" description="Low complexity" evidence="1">
    <location>
        <begin position="297"/>
        <end position="310"/>
    </location>
</feature>
<evidence type="ECO:0000313" key="4">
    <source>
        <dbReference type="Proteomes" id="UP000663832"/>
    </source>
</evidence>
<feature type="region of interest" description="Disordered" evidence="1">
    <location>
        <begin position="523"/>
        <end position="548"/>
    </location>
</feature>